<sequence>MSGIHLVPMERDIIFNGLSDEQQEYLRTFLKRGKQASFSSVLARLKGGESEDDAEHISTQWILIDYIDAGEVSHDYLCECGRPLRYQYVVKNLVTDKILKFGKNHFEEHTGLSSEIVSAVIKGMHKIDKELDEILSKISSEWSLIASLDVDFIPDDLVVPSDIQEHFDLGLPLLDRQIVRLKEEIRIHNSSMKKNQFELDNVDLLEVEEEQFSLFDEEIDDNSQVQSYRVEPVSDDKNVLYRCLSFVEQEFILTFIEKFNSISTRQLCEFMIKEIASSDKRYATGKPHIYVYVCSYLDFLVSKGKLNYVENMDYMDRVYYKESNIS</sequence>
<dbReference type="InterPro" id="IPR024995">
    <property type="entry name" value="DUF3895"/>
</dbReference>
<gene>
    <name evidence="1" type="ORF">FC694_15575</name>
</gene>
<dbReference type="Proteomes" id="UP000306037">
    <property type="component" value="Unassembled WGS sequence"/>
</dbReference>
<name>A0A4U2MV13_9BACI</name>
<dbReference type="EMBL" id="SZOM01000119">
    <property type="protein sequence ID" value="TKH15280.1"/>
    <property type="molecule type" value="Genomic_DNA"/>
</dbReference>
<organism evidence="1 2">
    <name type="scientific">Bacillus wiedmannii</name>
    <dbReference type="NCBI Taxonomy" id="1890302"/>
    <lineage>
        <taxon>Bacteria</taxon>
        <taxon>Bacillati</taxon>
        <taxon>Bacillota</taxon>
        <taxon>Bacilli</taxon>
        <taxon>Bacillales</taxon>
        <taxon>Bacillaceae</taxon>
        <taxon>Bacillus</taxon>
        <taxon>Bacillus cereus group</taxon>
    </lineage>
</organism>
<proteinExistence type="predicted"/>
<protein>
    <submittedName>
        <fullName evidence="1">DUF3895 domain-containing protein</fullName>
    </submittedName>
</protein>
<accession>A0A4U2MV13</accession>
<evidence type="ECO:0000313" key="2">
    <source>
        <dbReference type="Proteomes" id="UP000306037"/>
    </source>
</evidence>
<comment type="caution">
    <text evidence="1">The sequence shown here is derived from an EMBL/GenBank/DDBJ whole genome shotgun (WGS) entry which is preliminary data.</text>
</comment>
<dbReference type="RefSeq" id="WP_137052336.1">
    <property type="nucleotide sequence ID" value="NZ_SZOM01000119.1"/>
</dbReference>
<dbReference type="AlphaFoldDB" id="A0A4U2MV13"/>
<dbReference type="Pfam" id="PF13034">
    <property type="entry name" value="DUF3895"/>
    <property type="match status" value="1"/>
</dbReference>
<evidence type="ECO:0000313" key="1">
    <source>
        <dbReference type="EMBL" id="TKH15280.1"/>
    </source>
</evidence>
<reference evidence="1 2" key="1">
    <citation type="journal article" date="2019" name="Environ. Microbiol.">
        <title>An active ?-lactamase is a part of an orchestrated cell wall stress resistance network of Bacillus subtilis and related rhizosphere species.</title>
        <authorList>
            <person name="Bucher T."/>
            <person name="Keren-Paz A."/>
            <person name="Hausser J."/>
            <person name="Olender T."/>
            <person name="Cytryn E."/>
            <person name="Kolodkin-Gal I."/>
        </authorList>
    </citation>
    <scope>NUCLEOTIDE SEQUENCE [LARGE SCALE GENOMIC DNA]</scope>
    <source>
        <strain evidence="1 2">I71</strain>
    </source>
</reference>